<dbReference type="InterPro" id="IPR029099">
    <property type="entry name" value="Pribosyltran_N"/>
</dbReference>
<dbReference type="AlphaFoldDB" id="A0A2W5RF22"/>
<comment type="caution">
    <text evidence="6">The sequence shown here is derived from an EMBL/GenBank/DDBJ whole genome shotgun (WGS) entry which is preliminary data.</text>
</comment>
<evidence type="ECO:0000256" key="1">
    <source>
        <dbReference type="ARBA" id="ARBA00022727"/>
    </source>
</evidence>
<feature type="region of interest" description="Disordered" evidence="3">
    <location>
        <begin position="299"/>
        <end position="348"/>
    </location>
</feature>
<dbReference type="PANTHER" id="PTHR10210:SF41">
    <property type="entry name" value="RIBOSE-PHOSPHATE PYROPHOSPHOKINASE 1, CHLOROPLASTIC"/>
    <property type="match status" value="1"/>
</dbReference>
<protein>
    <submittedName>
        <fullName evidence="6">Phosphoribosylpyrophosphate synthetase</fullName>
        <ecNumber evidence="6">2.7.6.1</ecNumber>
    </submittedName>
</protein>
<dbReference type="Pfam" id="PF00156">
    <property type="entry name" value="Pribosyltran"/>
    <property type="match status" value="1"/>
</dbReference>
<reference evidence="6 7" key="1">
    <citation type="submission" date="2017-08" db="EMBL/GenBank/DDBJ databases">
        <title>Infants hospitalized years apart are colonized by the same room-sourced microbial strains.</title>
        <authorList>
            <person name="Brooks B."/>
            <person name="Olm M.R."/>
            <person name="Firek B.A."/>
            <person name="Baker R."/>
            <person name="Thomas B.C."/>
            <person name="Morowitz M.J."/>
            <person name="Banfield J.F."/>
        </authorList>
    </citation>
    <scope>NUCLEOTIDE SEQUENCE [LARGE SCALE GENOMIC DNA]</scope>
    <source>
        <strain evidence="6">S2_005_001_R2_27</strain>
    </source>
</reference>
<dbReference type="GO" id="GO:0004749">
    <property type="term" value="F:ribose phosphate diphosphokinase activity"/>
    <property type="evidence" value="ECO:0007669"/>
    <property type="project" value="UniProtKB-EC"/>
</dbReference>
<dbReference type="NCBIfam" id="NF005537">
    <property type="entry name" value="PRK07199.1"/>
    <property type="match status" value="1"/>
</dbReference>
<dbReference type="PANTHER" id="PTHR10210">
    <property type="entry name" value="RIBOSE-PHOSPHATE DIPHOSPHOKINASE FAMILY MEMBER"/>
    <property type="match status" value="1"/>
</dbReference>
<dbReference type="NCBIfam" id="TIGR01251">
    <property type="entry name" value="ribP_PPkin"/>
    <property type="match status" value="1"/>
</dbReference>
<evidence type="ECO:0000313" key="6">
    <source>
        <dbReference type="EMBL" id="PZQ85435.1"/>
    </source>
</evidence>
<dbReference type="FunFam" id="3.40.50.2020:FF:000014">
    <property type="entry name" value="Ribose-phosphate pyrophosphokinase 1"/>
    <property type="match status" value="1"/>
</dbReference>
<dbReference type="CDD" id="cd06223">
    <property type="entry name" value="PRTases_typeI"/>
    <property type="match status" value="1"/>
</dbReference>
<dbReference type="InterPro" id="IPR005946">
    <property type="entry name" value="Rib-P_diPkinase"/>
</dbReference>
<dbReference type="EMBL" id="QFQD01000003">
    <property type="protein sequence ID" value="PZQ85435.1"/>
    <property type="molecule type" value="Genomic_DNA"/>
</dbReference>
<dbReference type="Pfam" id="PF13793">
    <property type="entry name" value="Pribosyltran_N"/>
    <property type="match status" value="1"/>
</dbReference>
<feature type="domain" description="Ribose-phosphate pyrophosphokinase N-terminal" evidence="5">
    <location>
        <begin position="7"/>
        <end position="114"/>
    </location>
</feature>
<feature type="compositionally biased region" description="Basic and acidic residues" evidence="3">
    <location>
        <begin position="304"/>
        <end position="315"/>
    </location>
</feature>
<dbReference type="InterPro" id="IPR029057">
    <property type="entry name" value="PRTase-like"/>
</dbReference>
<dbReference type="GO" id="GO:0002189">
    <property type="term" value="C:ribose phosphate diphosphokinase complex"/>
    <property type="evidence" value="ECO:0007669"/>
    <property type="project" value="TreeGrafter"/>
</dbReference>
<evidence type="ECO:0000313" key="7">
    <source>
        <dbReference type="Proteomes" id="UP000248887"/>
    </source>
</evidence>
<evidence type="ECO:0000256" key="2">
    <source>
        <dbReference type="RuleBase" id="RU004324"/>
    </source>
</evidence>
<gene>
    <name evidence="6" type="ORF">DI549_01795</name>
</gene>
<dbReference type="GO" id="GO:0006015">
    <property type="term" value="P:5-phosphoribose 1-diphosphate biosynthetic process"/>
    <property type="evidence" value="ECO:0007669"/>
    <property type="project" value="TreeGrafter"/>
</dbReference>
<comment type="similarity">
    <text evidence="2">Belongs to the ribose-phosphate pyrophosphokinase family.</text>
</comment>
<dbReference type="GO" id="GO:0005737">
    <property type="term" value="C:cytoplasm"/>
    <property type="evidence" value="ECO:0007669"/>
    <property type="project" value="TreeGrafter"/>
</dbReference>
<keyword evidence="6" id="KW-0808">Transferase</keyword>
<dbReference type="SMART" id="SM01400">
    <property type="entry name" value="Pribosyltran_N"/>
    <property type="match status" value="1"/>
</dbReference>
<feature type="domain" description="Phosphoribosyltransferase" evidence="4">
    <location>
        <begin position="134"/>
        <end position="245"/>
    </location>
</feature>
<organism evidence="6 7">
    <name type="scientific">Ancylobacter novellus</name>
    <name type="common">Thiobacillus novellus</name>
    <dbReference type="NCBI Taxonomy" id="921"/>
    <lineage>
        <taxon>Bacteria</taxon>
        <taxon>Pseudomonadati</taxon>
        <taxon>Pseudomonadota</taxon>
        <taxon>Alphaproteobacteria</taxon>
        <taxon>Hyphomicrobiales</taxon>
        <taxon>Xanthobacteraceae</taxon>
        <taxon>Ancylobacter</taxon>
    </lineage>
</organism>
<evidence type="ECO:0000259" key="5">
    <source>
        <dbReference type="Pfam" id="PF13793"/>
    </source>
</evidence>
<dbReference type="InterPro" id="IPR000836">
    <property type="entry name" value="PRTase_dom"/>
</dbReference>
<name>A0A2W5RF22_ANCNO</name>
<dbReference type="GO" id="GO:0000287">
    <property type="term" value="F:magnesium ion binding"/>
    <property type="evidence" value="ECO:0007669"/>
    <property type="project" value="InterPro"/>
</dbReference>
<accession>A0A2W5RF22</accession>
<dbReference type="GO" id="GO:0006164">
    <property type="term" value="P:purine nucleotide biosynthetic process"/>
    <property type="evidence" value="ECO:0007669"/>
    <property type="project" value="TreeGrafter"/>
</dbReference>
<dbReference type="EC" id="2.7.6.1" evidence="6"/>
<proteinExistence type="inferred from homology"/>
<evidence type="ECO:0000256" key="3">
    <source>
        <dbReference type="SAM" id="MobiDB-lite"/>
    </source>
</evidence>
<evidence type="ECO:0000259" key="4">
    <source>
        <dbReference type="Pfam" id="PF00156"/>
    </source>
</evidence>
<keyword evidence="1 2" id="KW-0545">Nucleotide biosynthesis</keyword>
<dbReference type="SUPFAM" id="SSF53271">
    <property type="entry name" value="PRTase-like"/>
    <property type="match status" value="2"/>
</dbReference>
<dbReference type="Gene3D" id="3.40.50.2020">
    <property type="match status" value="2"/>
</dbReference>
<dbReference type="Proteomes" id="UP000248887">
    <property type="component" value="Unassembled WGS sequence"/>
</dbReference>
<sequence>MRLILPLPGSETFARHLTEAGGWELGTVDTRRFPDGETYVRILSDVADRPVDFVCTLARPDDGFLRLVFAADAARSLGAREVTLVAPYLAYMRQDRCFLPGEAVTSKTFARLVSSTFNRLVTVDPHLHRYPALSALYSIPAETLHAAPLLADWIAAEVEKPLIIGPDEESEQWVSAIAARIGAPHAVLRKTRHGDRSVDVELPDLSQWSGLRPVLVDDIASSGDTLVEAACKLPLQGFARPICAVIHGLFAEGSYERLLIVADRIVSSDSVLHASNAIHLAPLIAVTLSAPQNVPQDIVRHRRPPEPVDEVERAGVDSFPASDPPPWTSSVSRTRTPIPRQGKGHSAT</sequence>